<sequence>MSGSLFFEDVEVGREYVTGTHRMTAAQIAAFAELTRDHHPLHMDDAYCRARGFPAVIAHGLFGLSLMEGLKTELRLYETTSIASLGWDKVRFRRPVLAGDELHLRMRFIAKRPSRQPGRGIVTEFLELVNARDEVVIDAEHASLILGRSGANRDVHASC</sequence>
<reference evidence="2 3" key="1">
    <citation type="submission" date="2024-09" db="EMBL/GenBank/DDBJ databases">
        <authorList>
            <person name="Sun Q."/>
            <person name="Mori K."/>
        </authorList>
    </citation>
    <scope>NUCLEOTIDE SEQUENCE [LARGE SCALE GENOMIC DNA]</scope>
    <source>
        <strain evidence="2 3">TBRC 5777</strain>
    </source>
</reference>
<proteinExistence type="predicted"/>
<dbReference type="EMBL" id="JBHLUN010000002">
    <property type="protein sequence ID" value="MFC0407026.1"/>
    <property type="molecule type" value="Genomic_DNA"/>
</dbReference>
<dbReference type="SUPFAM" id="SSF54637">
    <property type="entry name" value="Thioesterase/thiol ester dehydrase-isomerase"/>
    <property type="match status" value="1"/>
</dbReference>
<evidence type="ECO:0000313" key="3">
    <source>
        <dbReference type="Proteomes" id="UP001589865"/>
    </source>
</evidence>
<evidence type="ECO:0000313" key="2">
    <source>
        <dbReference type="EMBL" id="MFC0407026.1"/>
    </source>
</evidence>
<comment type="caution">
    <text evidence="2">The sequence shown here is derived from an EMBL/GenBank/DDBJ whole genome shotgun (WGS) entry which is preliminary data.</text>
</comment>
<dbReference type="PANTHER" id="PTHR43664">
    <property type="entry name" value="MONOAMINE OXIDASE-RELATED"/>
    <property type="match status" value="1"/>
</dbReference>
<accession>A0ABV6JRT4</accession>
<keyword evidence="3" id="KW-1185">Reference proteome</keyword>
<dbReference type="Pfam" id="PF01575">
    <property type="entry name" value="MaoC_dehydratas"/>
    <property type="match status" value="1"/>
</dbReference>
<dbReference type="InterPro" id="IPR052342">
    <property type="entry name" value="MCH/BMMD"/>
</dbReference>
<dbReference type="InterPro" id="IPR029069">
    <property type="entry name" value="HotDog_dom_sf"/>
</dbReference>
<protein>
    <submittedName>
        <fullName evidence="2">MaoC family dehydratase</fullName>
    </submittedName>
</protein>
<dbReference type="InterPro" id="IPR002539">
    <property type="entry name" value="MaoC-like_dom"/>
</dbReference>
<gene>
    <name evidence="2" type="ORF">ACFFGY_02115</name>
</gene>
<dbReference type="Gene3D" id="3.10.129.10">
    <property type="entry name" value="Hotdog Thioesterase"/>
    <property type="match status" value="1"/>
</dbReference>
<organism evidence="2 3">
    <name type="scientific">Roseomonas elaeocarpi</name>
    <dbReference type="NCBI Taxonomy" id="907779"/>
    <lineage>
        <taxon>Bacteria</taxon>
        <taxon>Pseudomonadati</taxon>
        <taxon>Pseudomonadota</taxon>
        <taxon>Alphaproteobacteria</taxon>
        <taxon>Acetobacterales</taxon>
        <taxon>Roseomonadaceae</taxon>
        <taxon>Roseomonas</taxon>
    </lineage>
</organism>
<dbReference type="CDD" id="cd03441">
    <property type="entry name" value="R_hydratase_like"/>
    <property type="match status" value="1"/>
</dbReference>
<dbReference type="Proteomes" id="UP001589865">
    <property type="component" value="Unassembled WGS sequence"/>
</dbReference>
<feature type="domain" description="MaoC-like" evidence="1">
    <location>
        <begin position="12"/>
        <end position="123"/>
    </location>
</feature>
<name>A0ABV6JRT4_9PROT</name>
<dbReference type="PANTHER" id="PTHR43664:SF1">
    <property type="entry name" value="BETA-METHYLMALYL-COA DEHYDRATASE"/>
    <property type="match status" value="1"/>
</dbReference>
<evidence type="ECO:0000259" key="1">
    <source>
        <dbReference type="Pfam" id="PF01575"/>
    </source>
</evidence>
<dbReference type="RefSeq" id="WP_377042716.1">
    <property type="nucleotide sequence ID" value="NZ_JBHLUN010000002.1"/>
</dbReference>